<dbReference type="RefSeq" id="WP_284101694.1">
    <property type="nucleotide sequence ID" value="NZ_JARRAF010000018.1"/>
</dbReference>
<organism evidence="3 4">
    <name type="scientific">Parachitinimonas caeni</name>
    <dbReference type="NCBI Taxonomy" id="3031301"/>
    <lineage>
        <taxon>Bacteria</taxon>
        <taxon>Pseudomonadati</taxon>
        <taxon>Pseudomonadota</taxon>
        <taxon>Betaproteobacteria</taxon>
        <taxon>Neisseriales</taxon>
        <taxon>Chitinibacteraceae</taxon>
        <taxon>Parachitinimonas</taxon>
    </lineage>
</organism>
<evidence type="ECO:0000313" key="4">
    <source>
        <dbReference type="Proteomes" id="UP001172778"/>
    </source>
</evidence>
<comment type="similarity">
    <text evidence="2">Belongs to the RbfA family.</text>
</comment>
<dbReference type="InterPro" id="IPR020053">
    <property type="entry name" value="Ribosome-bd_factorA_CS"/>
</dbReference>
<dbReference type="PROSITE" id="PS01319">
    <property type="entry name" value="RBFA"/>
    <property type="match status" value="1"/>
</dbReference>
<reference evidence="3" key="1">
    <citation type="submission" date="2023-03" db="EMBL/GenBank/DDBJ databases">
        <title>Chitinimonas shenzhenensis gen. nov., sp. nov., a novel member of family Burkholderiaceae isolated from activated sludge collected in Shen Zhen, China.</title>
        <authorList>
            <person name="Wang X."/>
        </authorList>
    </citation>
    <scope>NUCLEOTIDE SEQUENCE</scope>
    <source>
        <strain evidence="3">DQS-5</strain>
    </source>
</reference>
<keyword evidence="1 2" id="KW-0690">Ribosome biogenesis</keyword>
<dbReference type="Gene3D" id="3.30.300.20">
    <property type="match status" value="1"/>
</dbReference>
<accession>A0ABT7DZ99</accession>
<dbReference type="InterPro" id="IPR015946">
    <property type="entry name" value="KH_dom-like_a/b"/>
</dbReference>
<protein>
    <recommendedName>
        <fullName evidence="2">Ribosome-binding factor A</fullName>
    </recommendedName>
</protein>
<keyword evidence="4" id="KW-1185">Reference proteome</keyword>
<dbReference type="Proteomes" id="UP001172778">
    <property type="component" value="Unassembled WGS sequence"/>
</dbReference>
<evidence type="ECO:0000256" key="2">
    <source>
        <dbReference type="HAMAP-Rule" id="MF_00003"/>
    </source>
</evidence>
<dbReference type="InterPro" id="IPR000238">
    <property type="entry name" value="RbfA"/>
</dbReference>
<name>A0ABT7DZ99_9NEIS</name>
<dbReference type="PANTHER" id="PTHR33515:SF1">
    <property type="entry name" value="RIBOSOME-BINDING FACTOR A, CHLOROPLASTIC-RELATED"/>
    <property type="match status" value="1"/>
</dbReference>
<comment type="function">
    <text evidence="2">One of several proteins that assist in the late maturation steps of the functional core of the 30S ribosomal subunit. Associates with free 30S ribosomal subunits (but not with 30S subunits that are part of 70S ribosomes or polysomes). Required for efficient processing of 16S rRNA. May interact with the 5'-terminal helix region of 16S rRNA.</text>
</comment>
<dbReference type="NCBIfam" id="TIGR00082">
    <property type="entry name" value="rbfA"/>
    <property type="match status" value="1"/>
</dbReference>
<evidence type="ECO:0000256" key="1">
    <source>
        <dbReference type="ARBA" id="ARBA00022517"/>
    </source>
</evidence>
<dbReference type="InterPro" id="IPR023799">
    <property type="entry name" value="RbfA_dom_sf"/>
</dbReference>
<keyword evidence="2" id="KW-0963">Cytoplasm</keyword>
<dbReference type="EMBL" id="JARRAF010000018">
    <property type="protein sequence ID" value="MDK2125387.1"/>
    <property type="molecule type" value="Genomic_DNA"/>
</dbReference>
<gene>
    <name evidence="2 3" type="primary">rbfA</name>
    <name evidence="3" type="ORF">PZA18_15135</name>
</gene>
<proteinExistence type="inferred from homology"/>
<dbReference type="PANTHER" id="PTHR33515">
    <property type="entry name" value="RIBOSOME-BINDING FACTOR A, CHLOROPLASTIC-RELATED"/>
    <property type="match status" value="1"/>
</dbReference>
<dbReference type="HAMAP" id="MF_00003">
    <property type="entry name" value="RbfA"/>
    <property type="match status" value="1"/>
</dbReference>
<comment type="caution">
    <text evidence="3">The sequence shown here is derived from an EMBL/GenBank/DDBJ whole genome shotgun (WGS) entry which is preliminary data.</text>
</comment>
<comment type="subcellular location">
    <subcellularLocation>
        <location evidence="2">Cytoplasm</location>
    </subcellularLocation>
</comment>
<comment type="subunit">
    <text evidence="2">Monomer. Binds 30S ribosomal subunits, but not 50S ribosomal subunits or 70S ribosomes.</text>
</comment>
<dbReference type="Pfam" id="PF02033">
    <property type="entry name" value="RBFA"/>
    <property type="match status" value="1"/>
</dbReference>
<evidence type="ECO:0000313" key="3">
    <source>
        <dbReference type="EMBL" id="MDK2125387.1"/>
    </source>
</evidence>
<dbReference type="SUPFAM" id="SSF89919">
    <property type="entry name" value="Ribosome-binding factor A, RbfA"/>
    <property type="match status" value="1"/>
</dbReference>
<sequence length="125" mass="14591">MARDFSRSDRIAQQIQRELAELLRTELKDPRLGFVTITDVEVTRDYSVAKVFFTLMRGEDSQTQIILERSAGFLRRELSRRITLFKMPELRFSYDHSVERGMSLDRLIDEAVKSSRTDADEGETE</sequence>